<protein>
    <recommendedName>
        <fullName evidence="2">Knr4/Smi1-like domain-containing protein</fullName>
    </recommendedName>
</protein>
<sequence>MANLKVGNETEDTFYENLSLSLAKVLTNDIRRVGHIHFPHLIQITLVRDNIDTILSVSPNTTLTVPPIIRQSNYIDLSSGYLDHLNLNSRSKIFELSTIANLAKVCLVYETPESSIPKIFLLETNSLRWQFLAESFTEYLRMSIAHLGLPYWELCFSSCGLPAWTEQLFLLLAPHLLEKNDSRRLRNIVCINENPPYNVLDPAVFRTKLRCSRQTQKMRLNN</sequence>
<organism evidence="1">
    <name type="scientific">Anopheles atroparvus</name>
    <name type="common">European mosquito</name>
    <dbReference type="NCBI Taxonomy" id="41427"/>
    <lineage>
        <taxon>Eukaryota</taxon>
        <taxon>Metazoa</taxon>
        <taxon>Ecdysozoa</taxon>
        <taxon>Arthropoda</taxon>
        <taxon>Hexapoda</taxon>
        <taxon>Insecta</taxon>
        <taxon>Pterygota</taxon>
        <taxon>Neoptera</taxon>
        <taxon>Endopterygota</taxon>
        <taxon>Diptera</taxon>
        <taxon>Nematocera</taxon>
        <taxon>Culicoidea</taxon>
        <taxon>Culicidae</taxon>
        <taxon>Anophelinae</taxon>
        <taxon>Anopheles</taxon>
    </lineage>
</organism>
<evidence type="ECO:0008006" key="2">
    <source>
        <dbReference type="Google" id="ProtNLM"/>
    </source>
</evidence>
<dbReference type="EnsemblMetazoa" id="AATE004944-RA">
    <property type="protein sequence ID" value="AATE004944-PA.1"/>
    <property type="gene ID" value="AATE004944"/>
</dbReference>
<dbReference type="PANTHER" id="PTHR31854">
    <property type="entry name" value="TUBULIN POLYGLUTAMYLASE COMPLEX SUBUNIT 2"/>
    <property type="match status" value="1"/>
</dbReference>
<accession>A0A182IT31</accession>
<dbReference type="InterPro" id="IPR039231">
    <property type="entry name" value="TPGS2"/>
</dbReference>
<dbReference type="STRING" id="41427.A0A182IT31"/>
<name>A0A182IT31_ANOAO</name>
<reference evidence="1" key="1">
    <citation type="submission" date="2022-08" db="UniProtKB">
        <authorList>
            <consortium name="EnsemblMetazoa"/>
        </authorList>
    </citation>
    <scope>IDENTIFICATION</scope>
    <source>
        <strain evidence="1">EBRO</strain>
    </source>
</reference>
<dbReference type="VEuPathDB" id="VectorBase:AATE004944"/>
<proteinExistence type="predicted"/>
<evidence type="ECO:0000313" key="1">
    <source>
        <dbReference type="EnsemblMetazoa" id="AATE004944-PA.1"/>
    </source>
</evidence>
<dbReference type="PANTHER" id="PTHR31854:SF2">
    <property type="entry name" value="TUBULIN POLYGLUTAMYLASE COMPLEX SUBUNIT 2"/>
    <property type="match status" value="1"/>
</dbReference>
<dbReference type="AlphaFoldDB" id="A0A182IT31"/>